<organism evidence="11 12">
    <name type="scientific">Streptomyces zaomyceticus</name>
    <dbReference type="NCBI Taxonomy" id="68286"/>
    <lineage>
        <taxon>Bacteria</taxon>
        <taxon>Bacillati</taxon>
        <taxon>Actinomycetota</taxon>
        <taxon>Actinomycetes</taxon>
        <taxon>Kitasatosporales</taxon>
        <taxon>Streptomycetaceae</taxon>
        <taxon>Streptomyces</taxon>
    </lineage>
</organism>
<evidence type="ECO:0000256" key="4">
    <source>
        <dbReference type="ARBA" id="ARBA00022723"/>
    </source>
</evidence>
<dbReference type="Pfam" id="PF00970">
    <property type="entry name" value="FAD_binding_6"/>
    <property type="match status" value="1"/>
</dbReference>
<dbReference type="InterPro" id="IPR001433">
    <property type="entry name" value="OxRdtase_FAD/NAD-bd"/>
</dbReference>
<evidence type="ECO:0000256" key="1">
    <source>
        <dbReference type="ARBA" id="ARBA00001974"/>
    </source>
</evidence>
<name>A0ABZ1LKR7_9ACTN</name>
<dbReference type="InterPro" id="IPR039261">
    <property type="entry name" value="FNR_nucleotide-bd"/>
</dbReference>
<evidence type="ECO:0000256" key="6">
    <source>
        <dbReference type="ARBA" id="ARBA00023002"/>
    </source>
</evidence>
<dbReference type="Pfam" id="PF00175">
    <property type="entry name" value="NAD_binding_1"/>
    <property type="match status" value="1"/>
</dbReference>
<dbReference type="InterPro" id="IPR001041">
    <property type="entry name" value="2Fe-2S_ferredoxin-type"/>
</dbReference>
<keyword evidence="3" id="KW-0001">2Fe-2S</keyword>
<evidence type="ECO:0000256" key="2">
    <source>
        <dbReference type="ARBA" id="ARBA00022630"/>
    </source>
</evidence>
<dbReference type="CDD" id="cd00207">
    <property type="entry name" value="fer2"/>
    <property type="match status" value="1"/>
</dbReference>
<dbReference type="InterPro" id="IPR036010">
    <property type="entry name" value="2Fe-2S_ferredoxin-like_sf"/>
</dbReference>
<evidence type="ECO:0000313" key="12">
    <source>
        <dbReference type="Proteomes" id="UP001622594"/>
    </source>
</evidence>
<keyword evidence="5" id="KW-0274">FAD</keyword>
<dbReference type="PROSITE" id="PS51384">
    <property type="entry name" value="FAD_FR"/>
    <property type="match status" value="1"/>
</dbReference>
<dbReference type="PANTHER" id="PTHR47354:SF6">
    <property type="entry name" value="NADH OXIDOREDUCTASE HCR"/>
    <property type="match status" value="1"/>
</dbReference>
<dbReference type="InterPro" id="IPR008333">
    <property type="entry name" value="Cbr1-like_FAD-bd_dom"/>
</dbReference>
<dbReference type="PRINTS" id="PR00410">
    <property type="entry name" value="PHEHYDRXLASE"/>
</dbReference>
<dbReference type="InterPro" id="IPR050415">
    <property type="entry name" value="MRET"/>
</dbReference>
<reference evidence="11 12" key="1">
    <citation type="submission" date="2022-10" db="EMBL/GenBank/DDBJ databases">
        <title>The complete genomes of actinobacterial strains from the NBC collection.</title>
        <authorList>
            <person name="Joergensen T.S."/>
            <person name="Alvarez Arevalo M."/>
            <person name="Sterndorff E.B."/>
            <person name="Faurdal D."/>
            <person name="Vuksanovic O."/>
            <person name="Mourched A.-S."/>
            <person name="Charusanti P."/>
            <person name="Shaw S."/>
            <person name="Blin K."/>
            <person name="Weber T."/>
        </authorList>
    </citation>
    <scope>NUCLEOTIDE SEQUENCE [LARGE SCALE GENOMIC DNA]</scope>
    <source>
        <strain evidence="11 12">NBC_00123</strain>
    </source>
</reference>
<sequence length="380" mass="41577">MTPHHLAARFAGADAVRDEIAARAADTADHAAPTRRAVDAHHPRRLDLLVDRVVDETPSTRTFRLRRPDGADLPPFLAGQYVGVFADGTNRPYAISSSPADLRHYDLTVRRVPGGRISNHLLDTLAAGRTLTTTGPQGTFHHNPLFHGEDVVFLAGGSGVVPATSMIREIADRGLDRRFHLVYGSRSLDDILFRAELDALAADHSHIRVHHVLQHPDPRWSGPTGLLTAELVTELAGPLDGRMVYVCGPQALYPYALGQLTERLGHPRRRIRLEANGAPADPTAQRHWPDGTDPAREVTVATRGTVFRTRRGRPLLDALEDAGIRPESACRSGECGLCRIRVLKGEVHHAEEARLRLSDPDSGYAHACVAYPLTDVELDV</sequence>
<keyword evidence="2" id="KW-0285">Flavoprotein</keyword>
<gene>
    <name evidence="11" type="ORF">OG814_34115</name>
</gene>
<dbReference type="InterPro" id="IPR017938">
    <property type="entry name" value="Riboflavin_synthase-like_b-brl"/>
</dbReference>
<dbReference type="Gene3D" id="3.40.50.80">
    <property type="entry name" value="Nucleotide-binding domain of ferredoxin-NADP reductase (FNR) module"/>
    <property type="match status" value="1"/>
</dbReference>
<dbReference type="Gene3D" id="2.40.30.10">
    <property type="entry name" value="Translation factors"/>
    <property type="match status" value="1"/>
</dbReference>
<dbReference type="EMBL" id="CP108188">
    <property type="protein sequence ID" value="WTR73968.1"/>
    <property type="molecule type" value="Genomic_DNA"/>
</dbReference>
<keyword evidence="8" id="KW-0411">Iron-sulfur</keyword>
<keyword evidence="6" id="KW-0560">Oxidoreductase</keyword>
<dbReference type="PRINTS" id="PR00371">
    <property type="entry name" value="FPNCR"/>
</dbReference>
<evidence type="ECO:0000256" key="3">
    <source>
        <dbReference type="ARBA" id="ARBA00022714"/>
    </source>
</evidence>
<evidence type="ECO:0000259" key="10">
    <source>
        <dbReference type="PROSITE" id="PS51384"/>
    </source>
</evidence>
<dbReference type="InterPro" id="IPR006058">
    <property type="entry name" value="2Fe2S_fd_BS"/>
</dbReference>
<dbReference type="SUPFAM" id="SSF52343">
    <property type="entry name" value="Ferredoxin reductase-like, C-terminal NADP-linked domain"/>
    <property type="match status" value="1"/>
</dbReference>
<comment type="cofactor">
    <cofactor evidence="1">
        <name>FAD</name>
        <dbReference type="ChEBI" id="CHEBI:57692"/>
    </cofactor>
</comment>
<protein>
    <submittedName>
        <fullName evidence="11">FAD-binding oxidoreductase</fullName>
    </submittedName>
</protein>
<dbReference type="InterPro" id="IPR001709">
    <property type="entry name" value="Flavoprot_Pyr_Nucl_cyt_Rdtase"/>
</dbReference>
<keyword evidence="12" id="KW-1185">Reference proteome</keyword>
<dbReference type="SUPFAM" id="SSF54292">
    <property type="entry name" value="2Fe-2S ferredoxin-like"/>
    <property type="match status" value="1"/>
</dbReference>
<feature type="domain" description="2Fe-2S ferredoxin-type" evidence="9">
    <location>
        <begin position="296"/>
        <end position="380"/>
    </location>
</feature>
<proteinExistence type="predicted"/>
<evidence type="ECO:0000256" key="7">
    <source>
        <dbReference type="ARBA" id="ARBA00023004"/>
    </source>
</evidence>
<dbReference type="SUPFAM" id="SSF63380">
    <property type="entry name" value="Riboflavin synthase domain-like"/>
    <property type="match status" value="1"/>
</dbReference>
<dbReference type="Gene3D" id="3.10.20.30">
    <property type="match status" value="1"/>
</dbReference>
<dbReference type="Pfam" id="PF00111">
    <property type="entry name" value="Fer2"/>
    <property type="match status" value="1"/>
</dbReference>
<dbReference type="PROSITE" id="PS51085">
    <property type="entry name" value="2FE2S_FER_2"/>
    <property type="match status" value="1"/>
</dbReference>
<evidence type="ECO:0000256" key="5">
    <source>
        <dbReference type="ARBA" id="ARBA00022827"/>
    </source>
</evidence>
<keyword evidence="4" id="KW-0479">Metal-binding</keyword>
<evidence type="ECO:0000313" key="11">
    <source>
        <dbReference type="EMBL" id="WTR73968.1"/>
    </source>
</evidence>
<dbReference type="InterPro" id="IPR017927">
    <property type="entry name" value="FAD-bd_FR_type"/>
</dbReference>
<dbReference type="PANTHER" id="PTHR47354">
    <property type="entry name" value="NADH OXIDOREDUCTASE HCR"/>
    <property type="match status" value="1"/>
</dbReference>
<dbReference type="RefSeq" id="WP_371636948.1">
    <property type="nucleotide sequence ID" value="NZ_CP108062.1"/>
</dbReference>
<evidence type="ECO:0000259" key="9">
    <source>
        <dbReference type="PROSITE" id="PS51085"/>
    </source>
</evidence>
<dbReference type="InterPro" id="IPR012675">
    <property type="entry name" value="Beta-grasp_dom_sf"/>
</dbReference>
<accession>A0ABZ1LKR7</accession>
<feature type="domain" description="FAD-binding FR-type" evidence="10">
    <location>
        <begin position="43"/>
        <end position="143"/>
    </location>
</feature>
<dbReference type="CDD" id="cd06217">
    <property type="entry name" value="FNR_iron_sulfur_binding_3"/>
    <property type="match status" value="1"/>
</dbReference>
<dbReference type="Proteomes" id="UP001622594">
    <property type="component" value="Chromosome"/>
</dbReference>
<dbReference type="PROSITE" id="PS00197">
    <property type="entry name" value="2FE2S_FER_1"/>
    <property type="match status" value="1"/>
</dbReference>
<keyword evidence="7" id="KW-0408">Iron</keyword>
<evidence type="ECO:0000256" key="8">
    <source>
        <dbReference type="ARBA" id="ARBA00023014"/>
    </source>
</evidence>